<name>A0A955RKL3_9BACT</name>
<dbReference type="AlphaFoldDB" id="A0A955RKL3"/>
<dbReference type="InterPro" id="IPR046346">
    <property type="entry name" value="Aminoacid_DH-like_N_sf"/>
</dbReference>
<keyword evidence="3 9" id="KW-0658">Purine biosynthesis</keyword>
<gene>
    <name evidence="9" type="primary">folD</name>
    <name evidence="12" type="ORF">KC717_02905</name>
</gene>
<comment type="caution">
    <text evidence="12">The sequence shown here is derived from an EMBL/GenBank/DDBJ whole genome shotgun (WGS) entry which is preliminary data.</text>
</comment>
<evidence type="ECO:0000313" key="13">
    <source>
        <dbReference type="Proteomes" id="UP000754563"/>
    </source>
</evidence>
<dbReference type="Proteomes" id="UP000754563">
    <property type="component" value="Unassembled WGS sequence"/>
</dbReference>
<dbReference type="GO" id="GO:0009086">
    <property type="term" value="P:methionine biosynthetic process"/>
    <property type="evidence" value="ECO:0007669"/>
    <property type="project" value="UniProtKB-KW"/>
</dbReference>
<dbReference type="GO" id="GO:0004477">
    <property type="term" value="F:methenyltetrahydrofolate cyclohydrolase activity"/>
    <property type="evidence" value="ECO:0007669"/>
    <property type="project" value="UniProtKB-UniRule"/>
</dbReference>
<comment type="catalytic activity">
    <reaction evidence="9">
        <text>(6R)-5,10-methylene-5,6,7,8-tetrahydrofolate + NADP(+) = (6R)-5,10-methenyltetrahydrofolate + NADPH</text>
        <dbReference type="Rhea" id="RHEA:22812"/>
        <dbReference type="ChEBI" id="CHEBI:15636"/>
        <dbReference type="ChEBI" id="CHEBI:57455"/>
        <dbReference type="ChEBI" id="CHEBI:57783"/>
        <dbReference type="ChEBI" id="CHEBI:58349"/>
        <dbReference type="EC" id="1.5.1.5"/>
    </reaction>
</comment>
<keyword evidence="6 9" id="KW-0560">Oxidoreductase</keyword>
<comment type="subunit">
    <text evidence="9">Homodimer.</text>
</comment>
<comment type="similarity">
    <text evidence="9">Belongs to the tetrahydrofolate dehydrogenase/cyclohydrolase family.</text>
</comment>
<comment type="caution">
    <text evidence="9">Lacks conserved residue(s) required for the propagation of feature annotation.</text>
</comment>
<reference evidence="12" key="2">
    <citation type="journal article" date="2021" name="Microbiome">
        <title>Successional dynamics and alternative stable states in a saline activated sludge microbial community over 9 years.</title>
        <authorList>
            <person name="Wang Y."/>
            <person name="Ye J."/>
            <person name="Ju F."/>
            <person name="Liu L."/>
            <person name="Boyd J.A."/>
            <person name="Deng Y."/>
            <person name="Parks D.H."/>
            <person name="Jiang X."/>
            <person name="Yin X."/>
            <person name="Woodcroft B.J."/>
            <person name="Tyson G.W."/>
            <person name="Hugenholtz P."/>
            <person name="Polz M.F."/>
            <person name="Zhang T."/>
        </authorList>
    </citation>
    <scope>NUCLEOTIDE SEQUENCE</scope>
    <source>
        <strain evidence="12">HKST-UBA11</strain>
    </source>
</reference>
<keyword evidence="7 9" id="KW-0486">Methionine biosynthesis</keyword>
<dbReference type="HAMAP" id="MF_01576">
    <property type="entry name" value="THF_DHG_CYH"/>
    <property type="match status" value="1"/>
</dbReference>
<evidence type="ECO:0000256" key="5">
    <source>
        <dbReference type="ARBA" id="ARBA00022857"/>
    </source>
</evidence>
<organism evidence="12 13">
    <name type="scientific">Candidatus Dojkabacteria bacterium</name>
    <dbReference type="NCBI Taxonomy" id="2099670"/>
    <lineage>
        <taxon>Bacteria</taxon>
        <taxon>Candidatus Dojkabacteria</taxon>
    </lineage>
</organism>
<dbReference type="Gene3D" id="3.40.50.720">
    <property type="entry name" value="NAD(P)-binding Rossmann-like Domain"/>
    <property type="match status" value="1"/>
</dbReference>
<protein>
    <recommendedName>
        <fullName evidence="9">Bifunctional protein FolD</fullName>
    </recommendedName>
    <domain>
        <recommendedName>
            <fullName evidence="9">Methylenetetrahydrofolate dehydrogenase</fullName>
            <ecNumber evidence="9">1.5.1.5</ecNumber>
        </recommendedName>
    </domain>
    <domain>
        <recommendedName>
            <fullName evidence="9">Methenyltetrahydrofolate cyclohydrolase</fullName>
            <ecNumber evidence="9">3.5.4.9</ecNumber>
        </recommendedName>
    </domain>
</protein>
<accession>A0A955RKL3</accession>
<evidence type="ECO:0000259" key="10">
    <source>
        <dbReference type="Pfam" id="PF00763"/>
    </source>
</evidence>
<evidence type="ECO:0000256" key="4">
    <source>
        <dbReference type="ARBA" id="ARBA00022801"/>
    </source>
</evidence>
<evidence type="ECO:0000256" key="3">
    <source>
        <dbReference type="ARBA" id="ARBA00022755"/>
    </source>
</evidence>
<sequence>MQLINGNNIAKTFRFKLSELVKQLERPPRLGIIQVGNDEATEIYVGHKVSDAEEVGMQTHVWKKERATYEELRQIIHDFNRNELIDGFLIQFPMPVDGNITSLLKNIAPHKDIDGLNPINLGSLWQGTEGFMPATVRAVLVALEYVARYSDNMYSVEELNPQVSSQHLSEFIEGKDIVIINHSFIVGKPLAALLVNLGGTVSICHHHTKNLKEYTQSADIVITATGKVGLLTSDMISEQAVLIDVGIKQTSDGVKGDVDSLSVQSKAGWLTPVPGGVGPLTRAMLLWNTLEAYTLQNKSHA</sequence>
<evidence type="ECO:0000256" key="7">
    <source>
        <dbReference type="ARBA" id="ARBA00023167"/>
    </source>
</evidence>
<feature type="binding site" evidence="9">
    <location>
        <position position="247"/>
    </location>
    <ligand>
        <name>NADP(+)</name>
        <dbReference type="ChEBI" id="CHEBI:58349"/>
    </ligand>
</feature>
<feature type="domain" description="Tetrahydrofolate dehydrogenase/cyclohydrolase catalytic" evidence="10">
    <location>
        <begin position="4"/>
        <end position="114"/>
    </location>
</feature>
<dbReference type="InterPro" id="IPR020630">
    <property type="entry name" value="THF_DH/CycHdrlase_cat_dom"/>
</dbReference>
<evidence type="ECO:0000313" key="12">
    <source>
        <dbReference type="EMBL" id="MCA9385572.1"/>
    </source>
</evidence>
<dbReference type="GO" id="GO:0005829">
    <property type="term" value="C:cytosol"/>
    <property type="evidence" value="ECO:0007669"/>
    <property type="project" value="TreeGrafter"/>
</dbReference>
<keyword evidence="5 9" id="KW-0521">NADP</keyword>
<dbReference type="EC" id="3.5.4.9" evidence="9"/>
<keyword evidence="9" id="KW-0028">Amino-acid biosynthesis</keyword>
<keyword evidence="8 9" id="KW-0511">Multifunctional enzyme</keyword>
<dbReference type="PANTHER" id="PTHR48099">
    <property type="entry name" value="C-1-TETRAHYDROFOLATE SYNTHASE, CYTOPLASMIC-RELATED"/>
    <property type="match status" value="1"/>
</dbReference>
<dbReference type="PRINTS" id="PR00085">
    <property type="entry name" value="THFDHDRGNASE"/>
</dbReference>
<keyword evidence="4 9" id="KW-0378">Hydrolase</keyword>
<dbReference type="InterPro" id="IPR000672">
    <property type="entry name" value="THF_DH/CycHdrlase"/>
</dbReference>
<dbReference type="SUPFAM" id="SSF51735">
    <property type="entry name" value="NAD(P)-binding Rossmann-fold domains"/>
    <property type="match status" value="1"/>
</dbReference>
<reference evidence="12" key="1">
    <citation type="submission" date="2020-04" db="EMBL/GenBank/DDBJ databases">
        <authorList>
            <person name="Zhang T."/>
        </authorList>
    </citation>
    <scope>NUCLEOTIDE SEQUENCE</scope>
    <source>
        <strain evidence="12">HKST-UBA11</strain>
    </source>
</reference>
<dbReference type="CDD" id="cd01080">
    <property type="entry name" value="NAD_bind_m-THF_DH_Cyclohyd"/>
    <property type="match status" value="1"/>
</dbReference>
<dbReference type="Gene3D" id="3.40.50.10860">
    <property type="entry name" value="Leucine Dehydrogenase, chain A, domain 1"/>
    <property type="match status" value="1"/>
</dbReference>
<keyword evidence="9" id="KW-0368">Histidine biosynthesis</keyword>
<dbReference type="SUPFAM" id="SSF53223">
    <property type="entry name" value="Aminoacid dehydrogenase-like, N-terminal domain"/>
    <property type="match status" value="1"/>
</dbReference>
<proteinExistence type="inferred from homology"/>
<dbReference type="GO" id="GO:0004488">
    <property type="term" value="F:methylenetetrahydrofolate dehydrogenase (NADP+) activity"/>
    <property type="evidence" value="ECO:0007669"/>
    <property type="project" value="UniProtKB-UniRule"/>
</dbReference>
<comment type="function">
    <text evidence="9">Catalyzes the oxidation of 5,10-methylenetetrahydrofolate to 5,10-methenyltetrahydrofolate and then the hydrolysis of 5,10-methenyltetrahydrofolate to 10-formyltetrahydrofolate.</text>
</comment>
<dbReference type="Pfam" id="PF00763">
    <property type="entry name" value="THF_DHG_CYH"/>
    <property type="match status" value="1"/>
</dbReference>
<evidence type="ECO:0000259" key="11">
    <source>
        <dbReference type="Pfam" id="PF02882"/>
    </source>
</evidence>
<evidence type="ECO:0000256" key="9">
    <source>
        <dbReference type="HAMAP-Rule" id="MF_01576"/>
    </source>
</evidence>
<dbReference type="GO" id="GO:0035999">
    <property type="term" value="P:tetrahydrofolate interconversion"/>
    <property type="evidence" value="ECO:0007669"/>
    <property type="project" value="UniProtKB-UniRule"/>
</dbReference>
<feature type="domain" description="Tetrahydrofolate dehydrogenase/cyclohydrolase NAD(P)-binding" evidence="11">
    <location>
        <begin position="172"/>
        <end position="295"/>
    </location>
</feature>
<comment type="pathway">
    <text evidence="1 9">One-carbon metabolism; tetrahydrofolate interconversion.</text>
</comment>
<comment type="catalytic activity">
    <reaction evidence="9">
        <text>(6R)-5,10-methenyltetrahydrofolate + H2O = (6R)-10-formyltetrahydrofolate + H(+)</text>
        <dbReference type="Rhea" id="RHEA:23700"/>
        <dbReference type="ChEBI" id="CHEBI:15377"/>
        <dbReference type="ChEBI" id="CHEBI:15378"/>
        <dbReference type="ChEBI" id="CHEBI:57455"/>
        <dbReference type="ChEBI" id="CHEBI:195366"/>
        <dbReference type="EC" id="3.5.4.9"/>
    </reaction>
</comment>
<keyword evidence="2 9" id="KW-0554">One-carbon metabolism</keyword>
<dbReference type="Pfam" id="PF02882">
    <property type="entry name" value="THF_DHG_CYH_C"/>
    <property type="match status" value="1"/>
</dbReference>
<evidence type="ECO:0000256" key="8">
    <source>
        <dbReference type="ARBA" id="ARBA00023268"/>
    </source>
</evidence>
<dbReference type="InterPro" id="IPR036291">
    <property type="entry name" value="NAD(P)-bd_dom_sf"/>
</dbReference>
<dbReference type="InterPro" id="IPR020631">
    <property type="entry name" value="THF_DH/CycHdrlase_NAD-bd_dom"/>
</dbReference>
<dbReference type="EMBL" id="JAGQLH010000028">
    <property type="protein sequence ID" value="MCA9385572.1"/>
    <property type="molecule type" value="Genomic_DNA"/>
</dbReference>
<evidence type="ECO:0000256" key="2">
    <source>
        <dbReference type="ARBA" id="ARBA00022563"/>
    </source>
</evidence>
<dbReference type="PANTHER" id="PTHR48099:SF5">
    <property type="entry name" value="C-1-TETRAHYDROFOLATE SYNTHASE, CYTOPLASMIC"/>
    <property type="match status" value="1"/>
</dbReference>
<dbReference type="GO" id="GO:0000105">
    <property type="term" value="P:L-histidine biosynthetic process"/>
    <property type="evidence" value="ECO:0007669"/>
    <property type="project" value="UniProtKB-KW"/>
</dbReference>
<feature type="binding site" evidence="9">
    <location>
        <begin position="181"/>
        <end position="183"/>
    </location>
    <ligand>
        <name>NADP(+)</name>
        <dbReference type="ChEBI" id="CHEBI:58349"/>
    </ligand>
</feature>
<evidence type="ECO:0000256" key="1">
    <source>
        <dbReference type="ARBA" id="ARBA00004777"/>
    </source>
</evidence>
<dbReference type="GO" id="GO:0006164">
    <property type="term" value="P:purine nucleotide biosynthetic process"/>
    <property type="evidence" value="ECO:0007669"/>
    <property type="project" value="UniProtKB-KW"/>
</dbReference>
<evidence type="ECO:0000256" key="6">
    <source>
        <dbReference type="ARBA" id="ARBA00023002"/>
    </source>
</evidence>
<dbReference type="EC" id="1.5.1.5" evidence="9"/>